<sequence length="265" mass="30492">MVLTEDLNQLKNKQDDTGILTIYLNTDVSDQSQTRGEWKIRLKNGIKRLEEYAEKSDEKDEVKVLKKLLDQAHQHIFDQQMNMQKSFVLIASADGEIWTAKILQVPVESSFHWESKPATNQLEELQNEYPATGIIVIQQRDVTLLDTALGEVRDEKKYSWDLEKEDWVDYDDQSSPPSAADTSIDDFNRRFEENKHRWYKSLAPVLIKELKSRNLNGAYLVGSNESVTELGQHLDTSHIKGKITKNLGSKPATEILNQVYDEAIR</sequence>
<comment type="caution">
    <text evidence="1">The sequence shown here is derived from an EMBL/GenBank/DDBJ whole genome shotgun (WGS) entry which is preliminary data.</text>
</comment>
<dbReference type="Pfam" id="PF18846">
    <property type="entry name" value="baeRF_family5"/>
    <property type="match status" value="1"/>
</dbReference>
<dbReference type="AlphaFoldDB" id="A0A841PPJ8"/>
<protein>
    <recommendedName>
        <fullName evidence="3">Protein required for attachment to host cells</fullName>
    </recommendedName>
</protein>
<proteinExistence type="predicted"/>
<dbReference type="EMBL" id="JACHHJ010000004">
    <property type="protein sequence ID" value="MBB6450669.1"/>
    <property type="molecule type" value="Genomic_DNA"/>
</dbReference>
<accession>A0A841PPJ8</accession>
<evidence type="ECO:0000313" key="2">
    <source>
        <dbReference type="Proteomes" id="UP000568839"/>
    </source>
</evidence>
<dbReference type="RefSeq" id="WP_184404746.1">
    <property type="nucleotide sequence ID" value="NZ_JACHHJ010000004.1"/>
</dbReference>
<keyword evidence="2" id="KW-1185">Reference proteome</keyword>
<dbReference type="Proteomes" id="UP000568839">
    <property type="component" value="Unassembled WGS sequence"/>
</dbReference>
<gene>
    <name evidence="1" type="ORF">HNR44_002659</name>
</gene>
<organism evidence="1 2">
    <name type="scientific">Geomicrobium halophilum</name>
    <dbReference type="NCBI Taxonomy" id="549000"/>
    <lineage>
        <taxon>Bacteria</taxon>
        <taxon>Bacillati</taxon>
        <taxon>Bacillota</taxon>
        <taxon>Bacilli</taxon>
        <taxon>Bacillales</taxon>
        <taxon>Geomicrobium</taxon>
    </lineage>
</organism>
<reference evidence="1 2" key="1">
    <citation type="submission" date="2020-08" db="EMBL/GenBank/DDBJ databases">
        <title>Genomic Encyclopedia of Type Strains, Phase IV (KMG-IV): sequencing the most valuable type-strain genomes for metagenomic binning, comparative biology and taxonomic classification.</title>
        <authorList>
            <person name="Goeker M."/>
        </authorList>
    </citation>
    <scope>NUCLEOTIDE SEQUENCE [LARGE SCALE GENOMIC DNA]</scope>
    <source>
        <strain evidence="1 2">DSM 21769</strain>
    </source>
</reference>
<name>A0A841PPJ8_9BACL</name>
<evidence type="ECO:0008006" key="3">
    <source>
        <dbReference type="Google" id="ProtNLM"/>
    </source>
</evidence>
<evidence type="ECO:0000313" key="1">
    <source>
        <dbReference type="EMBL" id="MBB6450669.1"/>
    </source>
</evidence>
<dbReference type="InterPro" id="IPR040983">
    <property type="entry name" value="Bact_RF_family5"/>
</dbReference>